<dbReference type="AlphaFoldDB" id="A0A9P5E8L3"/>
<evidence type="ECO:0000256" key="7">
    <source>
        <dbReference type="ARBA" id="ARBA00023295"/>
    </source>
</evidence>
<organism evidence="12 13">
    <name type="scientific">Fusarium agapanthi</name>
    <dbReference type="NCBI Taxonomy" id="1803897"/>
    <lineage>
        <taxon>Eukaryota</taxon>
        <taxon>Fungi</taxon>
        <taxon>Dikarya</taxon>
        <taxon>Ascomycota</taxon>
        <taxon>Pezizomycotina</taxon>
        <taxon>Sordariomycetes</taxon>
        <taxon>Hypocreomycetidae</taxon>
        <taxon>Hypocreales</taxon>
        <taxon>Nectriaceae</taxon>
        <taxon>Fusarium</taxon>
        <taxon>Fusarium fujikuroi species complex</taxon>
    </lineage>
</organism>
<evidence type="ECO:0000256" key="8">
    <source>
        <dbReference type="ARBA" id="ARBA00023326"/>
    </source>
</evidence>
<evidence type="ECO:0000256" key="3">
    <source>
        <dbReference type="ARBA" id="ARBA00022729"/>
    </source>
</evidence>
<dbReference type="GO" id="GO:0016162">
    <property type="term" value="F:cellulose 1,4-beta-cellobiosidase activity"/>
    <property type="evidence" value="ECO:0007669"/>
    <property type="project" value="UniProtKB-EC"/>
</dbReference>
<dbReference type="Pfam" id="PF00840">
    <property type="entry name" value="Glyco_hydro_7"/>
    <property type="match status" value="1"/>
</dbReference>
<sequence length="506" mass="56549">MKSAIAFGVSLFTSAYAQWPCGNIEEVHTPFTWHQCIQKPCTEYFSAIVLESSLRETNCCAGSFDVKDLHRTQCKKKDKDTCPADCCVEGADYRAHGIKAVGTSLTMDLGATAPHVPKDLIRVMPLEDERYPNRPLVRRHDSEYTFDIDVRNVPPGYKARVSLNRMLPDGARSEKKGDKAGARYGTGYYDATCDKGQRFVEGRANYDGWVPDKHDPMLGTGRTGACCHNTVLWEGNIESTDYHWSPCLPPWYHRCDKDKCTTKCFAFGCRWNPNGNKMEPFYGPGPTNTIDSKKTFSVVTQFFIQQTPKVENIFKTRATYYVQGGKIFRSAPSDYRPNDDFAARMQWTLVDSFDEGAHPPSINVNGSTGSEPLRFKVGQKDAIILDASNTIDTDSQDDASGLDFEWDSYVECASPMLTSLAANFFSVDALAPPTGTNGTLAVNEAGFSNVALGPMLRISTNLTSWEEEQPSSVDKEWHVILQVTNNKGSYPIRRYRRVILELPESK</sequence>
<evidence type="ECO:0000256" key="2">
    <source>
        <dbReference type="ARBA" id="ARBA00006044"/>
    </source>
</evidence>
<dbReference type="PANTHER" id="PTHR33753:SF2">
    <property type="entry name" value="GLYCOSIDE HYDROLASE FAMILY 7 PROTEIN"/>
    <property type="match status" value="1"/>
</dbReference>
<evidence type="ECO:0000256" key="10">
    <source>
        <dbReference type="SAM" id="SignalP"/>
    </source>
</evidence>
<evidence type="ECO:0000313" key="13">
    <source>
        <dbReference type="Proteomes" id="UP000737391"/>
    </source>
</evidence>
<keyword evidence="3 10" id="KW-0732">Signal</keyword>
<dbReference type="OrthoDB" id="4966747at2759"/>
<evidence type="ECO:0000256" key="1">
    <source>
        <dbReference type="ARBA" id="ARBA00001641"/>
    </source>
</evidence>
<dbReference type="PANTHER" id="PTHR33753">
    <property type="entry name" value="1,4-BETA-D-GLUCAN CELLOBIOHYDROLASE B"/>
    <property type="match status" value="1"/>
</dbReference>
<evidence type="ECO:0000256" key="5">
    <source>
        <dbReference type="ARBA" id="ARBA00023001"/>
    </source>
</evidence>
<dbReference type="InterPro" id="IPR013783">
    <property type="entry name" value="Ig-like_fold"/>
</dbReference>
<dbReference type="InterPro" id="IPR013320">
    <property type="entry name" value="ConA-like_dom_sf"/>
</dbReference>
<dbReference type="Gene3D" id="2.60.40.10">
    <property type="entry name" value="Immunoglobulins"/>
    <property type="match status" value="1"/>
</dbReference>
<comment type="caution">
    <text evidence="12">The sequence shown here is derived from an EMBL/GenBank/DDBJ whole genome shotgun (WGS) entry which is preliminary data.</text>
</comment>
<feature type="domain" description="Cellulose-binding Sde182 C-terminal" evidence="11">
    <location>
        <begin position="383"/>
        <end position="501"/>
    </location>
</feature>
<evidence type="ECO:0000313" key="12">
    <source>
        <dbReference type="EMBL" id="KAF4500420.1"/>
    </source>
</evidence>
<dbReference type="Pfam" id="PF21027">
    <property type="entry name" value="Sde0182_C"/>
    <property type="match status" value="1"/>
</dbReference>
<dbReference type="EC" id="3.2.1.-" evidence="9"/>
<dbReference type="InterPro" id="IPR048527">
    <property type="entry name" value="Sde182_C"/>
</dbReference>
<evidence type="ECO:0000259" key="11">
    <source>
        <dbReference type="Pfam" id="PF21027"/>
    </source>
</evidence>
<protein>
    <recommendedName>
        <fullName evidence="9">Glucanase</fullName>
        <ecNumber evidence="9">3.2.1.-</ecNumber>
    </recommendedName>
</protein>
<dbReference type="InterPro" id="IPR001722">
    <property type="entry name" value="Glyco_hydro_7"/>
</dbReference>
<reference evidence="12" key="1">
    <citation type="submission" date="2020-01" db="EMBL/GenBank/DDBJ databases">
        <title>Identification and distribution of gene clusters putatively required for synthesis of sphingolipid metabolism inhibitors in phylogenetically diverse species of the filamentous fungus Fusarium.</title>
        <authorList>
            <person name="Kim H.-S."/>
            <person name="Busman M."/>
            <person name="Brown D.W."/>
            <person name="Divon H."/>
            <person name="Uhlig S."/>
            <person name="Proctor R.H."/>
        </authorList>
    </citation>
    <scope>NUCLEOTIDE SEQUENCE</scope>
    <source>
        <strain evidence="12">NRRL 31653</strain>
    </source>
</reference>
<dbReference type="GO" id="GO:0030245">
    <property type="term" value="P:cellulose catabolic process"/>
    <property type="evidence" value="ECO:0007669"/>
    <property type="project" value="UniProtKB-KW"/>
</dbReference>
<accession>A0A9P5E8L3</accession>
<keyword evidence="6" id="KW-0119">Carbohydrate metabolism</keyword>
<keyword evidence="4 9" id="KW-0378">Hydrolase</keyword>
<feature type="signal peptide" evidence="10">
    <location>
        <begin position="1"/>
        <end position="17"/>
    </location>
</feature>
<dbReference type="SUPFAM" id="SSF49899">
    <property type="entry name" value="Concanavalin A-like lectins/glucanases"/>
    <property type="match status" value="1"/>
</dbReference>
<keyword evidence="8 9" id="KW-0624">Polysaccharide degradation</keyword>
<keyword evidence="13" id="KW-1185">Reference proteome</keyword>
<dbReference type="EMBL" id="LUFC02000194">
    <property type="protein sequence ID" value="KAF4500420.1"/>
    <property type="molecule type" value="Genomic_DNA"/>
</dbReference>
<dbReference type="InterPro" id="IPR037019">
    <property type="entry name" value="Glyco_hydro_7_sf"/>
</dbReference>
<comment type="catalytic activity">
    <reaction evidence="1">
        <text>Hydrolysis of (1-&gt;4)-beta-D-glucosidic linkages in cellulose and cellotetraose, releasing cellobiose from the non-reducing ends of the chains.</text>
        <dbReference type="EC" id="3.2.1.91"/>
    </reaction>
</comment>
<proteinExistence type="inferred from homology"/>
<dbReference type="PRINTS" id="PR00734">
    <property type="entry name" value="GLHYDRLASE7"/>
</dbReference>
<keyword evidence="7 9" id="KW-0326">Glycosidase</keyword>
<evidence type="ECO:0000256" key="6">
    <source>
        <dbReference type="ARBA" id="ARBA00023277"/>
    </source>
</evidence>
<dbReference type="Proteomes" id="UP000737391">
    <property type="component" value="Unassembled WGS sequence"/>
</dbReference>
<name>A0A9P5E8L3_9HYPO</name>
<keyword evidence="5 9" id="KW-0136">Cellulose degradation</keyword>
<comment type="similarity">
    <text evidence="2 9">Belongs to the glycosyl hydrolase 7 (cellulase C) family.</text>
</comment>
<evidence type="ECO:0000256" key="9">
    <source>
        <dbReference type="RuleBase" id="RU361164"/>
    </source>
</evidence>
<dbReference type="Gene3D" id="2.70.100.10">
    <property type="entry name" value="Glycoside hydrolase, family 7, domain"/>
    <property type="match status" value="1"/>
</dbReference>
<evidence type="ECO:0000256" key="4">
    <source>
        <dbReference type="ARBA" id="ARBA00022801"/>
    </source>
</evidence>
<feature type="chain" id="PRO_5040376915" description="Glucanase" evidence="10">
    <location>
        <begin position="18"/>
        <end position="506"/>
    </location>
</feature>
<gene>
    <name evidence="12" type="ORF">FAGAP_3346</name>
</gene>